<protein>
    <submittedName>
        <fullName evidence="1">Uncharacterized protein</fullName>
    </submittedName>
</protein>
<accession>A0A0L8I7D7</accession>
<dbReference type="EMBL" id="KQ416449">
    <property type="protein sequence ID" value="KOF96940.1"/>
    <property type="molecule type" value="Genomic_DNA"/>
</dbReference>
<gene>
    <name evidence="1" type="ORF">OCBIM_22032736mg</name>
</gene>
<reference evidence="1" key="1">
    <citation type="submission" date="2015-07" db="EMBL/GenBank/DDBJ databases">
        <title>MeaNS - Measles Nucleotide Surveillance Program.</title>
        <authorList>
            <person name="Tran T."/>
            <person name="Druce J."/>
        </authorList>
    </citation>
    <scope>NUCLEOTIDE SEQUENCE</scope>
    <source>
        <strain evidence="1">UCB-OBI-ISO-001</strain>
        <tissue evidence="1">Gonad</tissue>
    </source>
</reference>
<dbReference type="AlphaFoldDB" id="A0A0L8I7D7"/>
<proteinExistence type="predicted"/>
<sequence length="86" mass="9975">MPSSVFVGRVLKHFLHMNLSQANLIIQPSCSIYNLLANGHFLLNKVFYSTQYVYSVINRTMVFLVPYCMHPVTHTCIKDTWFSPIH</sequence>
<name>A0A0L8I7D7_OCTBM</name>
<organism evidence="1">
    <name type="scientific">Octopus bimaculoides</name>
    <name type="common">California two-spotted octopus</name>
    <dbReference type="NCBI Taxonomy" id="37653"/>
    <lineage>
        <taxon>Eukaryota</taxon>
        <taxon>Metazoa</taxon>
        <taxon>Spiralia</taxon>
        <taxon>Lophotrochozoa</taxon>
        <taxon>Mollusca</taxon>
        <taxon>Cephalopoda</taxon>
        <taxon>Coleoidea</taxon>
        <taxon>Octopodiformes</taxon>
        <taxon>Octopoda</taxon>
        <taxon>Incirrata</taxon>
        <taxon>Octopodidae</taxon>
        <taxon>Octopus</taxon>
    </lineage>
</organism>
<evidence type="ECO:0000313" key="1">
    <source>
        <dbReference type="EMBL" id="KOF96940.1"/>
    </source>
</evidence>